<name>C7GAE8_9FIRM</name>
<reference evidence="1 2" key="1">
    <citation type="submission" date="2009-08" db="EMBL/GenBank/DDBJ databases">
        <authorList>
            <person name="Weinstock G."/>
            <person name="Sodergren E."/>
            <person name="Clifton S."/>
            <person name="Fulton L."/>
            <person name="Fulton B."/>
            <person name="Courtney L."/>
            <person name="Fronick C."/>
            <person name="Harrison M."/>
            <person name="Strong C."/>
            <person name="Farmer C."/>
            <person name="Delahaunty K."/>
            <person name="Markovic C."/>
            <person name="Hall O."/>
            <person name="Minx P."/>
            <person name="Tomlinson C."/>
            <person name="Mitreva M."/>
            <person name="Nelson J."/>
            <person name="Hou S."/>
            <person name="Wollam A."/>
            <person name="Pepin K.H."/>
            <person name="Johnson M."/>
            <person name="Bhonagiri V."/>
            <person name="Nash W.E."/>
            <person name="Warren W."/>
            <person name="Chinwalla A."/>
            <person name="Mardis E.R."/>
            <person name="Wilson R.K."/>
        </authorList>
    </citation>
    <scope>NUCLEOTIDE SEQUENCE [LARGE SCALE GENOMIC DNA]</scope>
    <source>
        <strain evidence="1 2">L1-82</strain>
    </source>
</reference>
<sequence length="47" mass="5386">MKKYMKPNKTTNQIIIPPQPAAVDADEVDAKIDIFSVPPKFNRHYNT</sequence>
<proteinExistence type="predicted"/>
<dbReference type="EMBL" id="ABYJ02000089">
    <property type="protein sequence ID" value="EEV01206.1"/>
    <property type="molecule type" value="Genomic_DNA"/>
</dbReference>
<dbReference type="HOGENOM" id="CLU_3172756_0_0_9"/>
<dbReference type="AlphaFoldDB" id="C7GAE8"/>
<dbReference type="Proteomes" id="UP000004828">
    <property type="component" value="Unassembled WGS sequence"/>
</dbReference>
<accession>C7GAE8</accession>
<evidence type="ECO:0000313" key="2">
    <source>
        <dbReference type="Proteomes" id="UP000004828"/>
    </source>
</evidence>
<evidence type="ECO:0000313" key="1">
    <source>
        <dbReference type="EMBL" id="EEV01206.1"/>
    </source>
</evidence>
<protein>
    <submittedName>
        <fullName evidence="1">Uncharacterized protein</fullName>
    </submittedName>
</protein>
<gene>
    <name evidence="1" type="ORF">ROSINTL182_06879</name>
</gene>
<organism evidence="1 2">
    <name type="scientific">Roseburia intestinalis L1-82</name>
    <dbReference type="NCBI Taxonomy" id="536231"/>
    <lineage>
        <taxon>Bacteria</taxon>
        <taxon>Bacillati</taxon>
        <taxon>Bacillota</taxon>
        <taxon>Clostridia</taxon>
        <taxon>Lachnospirales</taxon>
        <taxon>Lachnospiraceae</taxon>
        <taxon>Roseburia</taxon>
    </lineage>
</organism>
<comment type="caution">
    <text evidence="1">The sequence shown here is derived from an EMBL/GenBank/DDBJ whole genome shotgun (WGS) entry which is preliminary data.</text>
</comment>